<protein>
    <submittedName>
        <fullName evidence="2">Uncharacterized protein</fullName>
    </submittedName>
</protein>
<name>A0A835VF31_VANPL</name>
<gene>
    <name evidence="2" type="ORF">HPP92_005644</name>
</gene>
<reference evidence="2 3" key="1">
    <citation type="journal article" date="2020" name="Nat. Food">
        <title>A phased Vanilla planifolia genome enables genetic improvement of flavour and production.</title>
        <authorList>
            <person name="Hasing T."/>
            <person name="Tang H."/>
            <person name="Brym M."/>
            <person name="Khazi F."/>
            <person name="Huang T."/>
            <person name="Chambers A.H."/>
        </authorList>
    </citation>
    <scope>NUCLEOTIDE SEQUENCE [LARGE SCALE GENOMIC DNA]</scope>
    <source>
        <tissue evidence="2">Leaf</tissue>
    </source>
</reference>
<dbReference type="Proteomes" id="UP000639772">
    <property type="component" value="Unassembled WGS sequence"/>
</dbReference>
<evidence type="ECO:0000313" key="3">
    <source>
        <dbReference type="Proteomes" id="UP000639772"/>
    </source>
</evidence>
<feature type="region of interest" description="Disordered" evidence="1">
    <location>
        <begin position="1"/>
        <end position="26"/>
    </location>
</feature>
<accession>A0A835VF31</accession>
<evidence type="ECO:0000313" key="2">
    <source>
        <dbReference type="EMBL" id="KAG0494650.1"/>
    </source>
</evidence>
<evidence type="ECO:0000256" key="1">
    <source>
        <dbReference type="SAM" id="MobiDB-lite"/>
    </source>
</evidence>
<organism evidence="2 3">
    <name type="scientific">Vanilla planifolia</name>
    <name type="common">Vanilla</name>
    <dbReference type="NCBI Taxonomy" id="51239"/>
    <lineage>
        <taxon>Eukaryota</taxon>
        <taxon>Viridiplantae</taxon>
        <taxon>Streptophyta</taxon>
        <taxon>Embryophyta</taxon>
        <taxon>Tracheophyta</taxon>
        <taxon>Spermatophyta</taxon>
        <taxon>Magnoliopsida</taxon>
        <taxon>Liliopsida</taxon>
        <taxon>Asparagales</taxon>
        <taxon>Orchidaceae</taxon>
        <taxon>Vanilloideae</taxon>
        <taxon>Vanilleae</taxon>
        <taxon>Vanilla</taxon>
    </lineage>
</organism>
<dbReference type="AlphaFoldDB" id="A0A835VF31"/>
<comment type="caution">
    <text evidence="2">The sequence shown here is derived from an EMBL/GenBank/DDBJ whole genome shotgun (WGS) entry which is preliminary data.</text>
</comment>
<dbReference type="EMBL" id="JADCNM010000002">
    <property type="protein sequence ID" value="KAG0494650.1"/>
    <property type="molecule type" value="Genomic_DNA"/>
</dbReference>
<proteinExistence type="predicted"/>
<sequence length="98" mass="10805">MVAGNRQAKAKLHHNNGDAIGKDSNGEKIYEITDQENPSLELSEIMDNSVHHASFQYKDEKDLDSPATSFSSILEADEDICQGKPAIVDGKDGEMIWN</sequence>